<dbReference type="Gene3D" id="2.60.120.1350">
    <property type="entry name" value="Protein of unknown function DUF4465"/>
    <property type="match status" value="1"/>
</dbReference>
<dbReference type="Pfam" id="PF14717">
    <property type="entry name" value="DUF4465"/>
    <property type="match status" value="1"/>
</dbReference>
<dbReference type="RefSeq" id="WP_052243576.1">
    <property type="nucleotide sequence ID" value="NZ_JWJO01000042.1"/>
</dbReference>
<feature type="chain" id="PRO_5007847350" description="DUF4465 domain-containing protein" evidence="1">
    <location>
        <begin position="26"/>
        <end position="358"/>
    </location>
</feature>
<keyword evidence="3" id="KW-1185">Reference proteome</keyword>
<evidence type="ECO:0000313" key="2">
    <source>
        <dbReference type="EMBL" id="KZE77200.1"/>
    </source>
</evidence>
<dbReference type="Proteomes" id="UP000076630">
    <property type="component" value="Unassembled WGS sequence"/>
</dbReference>
<evidence type="ECO:0008006" key="4">
    <source>
        <dbReference type="Google" id="ProtNLM"/>
    </source>
</evidence>
<dbReference type="AlphaFoldDB" id="A0A163X2E9"/>
<dbReference type="InterPro" id="IPR027828">
    <property type="entry name" value="DUF4465"/>
</dbReference>
<reference evidence="2 3" key="1">
    <citation type="submission" date="2016-01" db="EMBL/GenBank/DDBJ databases">
        <title>Whole genome sequencing of Myroides marinus L41.</title>
        <authorList>
            <person name="Hong K.W."/>
        </authorList>
    </citation>
    <scope>NUCLEOTIDE SEQUENCE [LARGE SCALE GENOMIC DNA]</scope>
    <source>
        <strain evidence="2 3">L41</strain>
    </source>
</reference>
<comment type="caution">
    <text evidence="2">The sequence shown here is derived from an EMBL/GenBank/DDBJ whole genome shotgun (WGS) entry which is preliminary data.</text>
</comment>
<sequence>MQQFNKKLIYLFSLLLVVNTTISCSSDDSSISLPPTFIIENTDAVSFKLGETKEFKATSDNIKNIEVNNLKGWTVNVTKDMITIIAPKQREIDNQYSGVITLKAYPVDQAQQPIITKIEVKVTHTISFEDVDKDYLVGPTSYGQNLYAHYNGTNPSKYMGYTDTATGLVFNMTTTGYGFASGGIAISQWNDKESQGYTNQASVYFGDHNKQNGGNNNSSTFAVAFTSTRDNSGAFMSFENQEEHIIEQAYFTNNTYAVLSMINGDGFAKKHTYERKDWFKLIVIGMDKEGKETGQVEIILSDFRTPKAPGITKQWVKTDLTPLGKVNKIRFKMAGSDGDAYWLNTPAYFCMDDLTINL</sequence>
<accession>A0A163X2E9</accession>
<keyword evidence="1" id="KW-0732">Signal</keyword>
<feature type="signal peptide" evidence="1">
    <location>
        <begin position="1"/>
        <end position="25"/>
    </location>
</feature>
<protein>
    <recommendedName>
        <fullName evidence="4">DUF4465 domain-containing protein</fullName>
    </recommendedName>
</protein>
<organism evidence="2 3">
    <name type="scientific">Myroides marinus</name>
    <dbReference type="NCBI Taxonomy" id="703342"/>
    <lineage>
        <taxon>Bacteria</taxon>
        <taxon>Pseudomonadati</taxon>
        <taxon>Bacteroidota</taxon>
        <taxon>Flavobacteriia</taxon>
        <taxon>Flavobacteriales</taxon>
        <taxon>Flavobacteriaceae</taxon>
        <taxon>Myroides</taxon>
    </lineage>
</organism>
<name>A0A163X2E9_9FLAO</name>
<evidence type="ECO:0000313" key="3">
    <source>
        <dbReference type="Proteomes" id="UP000076630"/>
    </source>
</evidence>
<dbReference type="OrthoDB" id="975232at2"/>
<proteinExistence type="predicted"/>
<dbReference type="EMBL" id="LQNU01000073">
    <property type="protein sequence ID" value="KZE77200.1"/>
    <property type="molecule type" value="Genomic_DNA"/>
</dbReference>
<evidence type="ECO:0000256" key="1">
    <source>
        <dbReference type="SAM" id="SignalP"/>
    </source>
</evidence>
<dbReference type="PROSITE" id="PS51257">
    <property type="entry name" value="PROKAR_LIPOPROTEIN"/>
    <property type="match status" value="1"/>
</dbReference>
<gene>
    <name evidence="2" type="ORF">AV926_14825</name>
</gene>